<dbReference type="GO" id="GO:0003676">
    <property type="term" value="F:nucleic acid binding"/>
    <property type="evidence" value="ECO:0007669"/>
    <property type="project" value="InterPro"/>
</dbReference>
<dbReference type="InterPro" id="IPR036390">
    <property type="entry name" value="WH_DNA-bd_sf"/>
</dbReference>
<dbReference type="Pfam" id="PF01844">
    <property type="entry name" value="HNH"/>
    <property type="match status" value="1"/>
</dbReference>
<dbReference type="EMBL" id="BMTP01000020">
    <property type="protein sequence ID" value="GGU62523.1"/>
    <property type="molecule type" value="Genomic_DNA"/>
</dbReference>
<dbReference type="Proteomes" id="UP000636661">
    <property type="component" value="Unassembled WGS sequence"/>
</dbReference>
<proteinExistence type="predicted"/>
<dbReference type="Gene3D" id="1.10.10.10">
    <property type="entry name" value="Winged helix-like DNA-binding domain superfamily/Winged helix DNA-binding domain"/>
    <property type="match status" value="1"/>
</dbReference>
<dbReference type="Gene3D" id="1.10.30.50">
    <property type="match status" value="1"/>
</dbReference>
<dbReference type="CDD" id="cd00085">
    <property type="entry name" value="HNHc"/>
    <property type="match status" value="1"/>
</dbReference>
<feature type="region of interest" description="Disordered" evidence="1">
    <location>
        <begin position="1"/>
        <end position="34"/>
    </location>
</feature>
<accession>A0A918I2K8</accession>
<evidence type="ECO:0000256" key="1">
    <source>
        <dbReference type="SAM" id="MobiDB-lite"/>
    </source>
</evidence>
<dbReference type="GO" id="GO:0004519">
    <property type="term" value="F:endonuclease activity"/>
    <property type="evidence" value="ECO:0007669"/>
    <property type="project" value="InterPro"/>
</dbReference>
<organism evidence="3 4">
    <name type="scientific">Streptomyces lavendofoliae</name>
    <dbReference type="NCBI Taxonomy" id="67314"/>
    <lineage>
        <taxon>Bacteria</taxon>
        <taxon>Bacillati</taxon>
        <taxon>Actinomycetota</taxon>
        <taxon>Actinomycetes</taxon>
        <taxon>Kitasatosporales</taxon>
        <taxon>Streptomycetaceae</taxon>
        <taxon>Streptomyces</taxon>
    </lineage>
</organism>
<name>A0A918I2K8_9ACTN</name>
<dbReference type="SMART" id="SM00507">
    <property type="entry name" value="HNHc"/>
    <property type="match status" value="1"/>
</dbReference>
<dbReference type="InterPro" id="IPR052892">
    <property type="entry name" value="NA-targeting_endonuclease"/>
</dbReference>
<reference evidence="3" key="2">
    <citation type="submission" date="2020-09" db="EMBL/GenBank/DDBJ databases">
        <authorList>
            <person name="Sun Q."/>
            <person name="Ohkuma M."/>
        </authorList>
    </citation>
    <scope>NUCLEOTIDE SEQUENCE</scope>
    <source>
        <strain evidence="3">JCM 4391</strain>
    </source>
</reference>
<evidence type="ECO:0000259" key="2">
    <source>
        <dbReference type="SMART" id="SM00507"/>
    </source>
</evidence>
<gene>
    <name evidence="3" type="ORF">GCM10010274_59150</name>
</gene>
<dbReference type="GO" id="GO:0008270">
    <property type="term" value="F:zinc ion binding"/>
    <property type="evidence" value="ECO:0007669"/>
    <property type="project" value="InterPro"/>
</dbReference>
<evidence type="ECO:0000313" key="3">
    <source>
        <dbReference type="EMBL" id="GGU62523.1"/>
    </source>
</evidence>
<dbReference type="SUPFAM" id="SSF46785">
    <property type="entry name" value="Winged helix' DNA-binding domain"/>
    <property type="match status" value="1"/>
</dbReference>
<dbReference type="InterPro" id="IPR003615">
    <property type="entry name" value="HNH_nuc"/>
</dbReference>
<evidence type="ECO:0000313" key="4">
    <source>
        <dbReference type="Proteomes" id="UP000636661"/>
    </source>
</evidence>
<dbReference type="InterPro" id="IPR036388">
    <property type="entry name" value="WH-like_DNA-bd_sf"/>
</dbReference>
<dbReference type="AlphaFoldDB" id="A0A918I2K8"/>
<keyword evidence="4" id="KW-1185">Reference proteome</keyword>
<dbReference type="PANTHER" id="PTHR33877:SF2">
    <property type="entry name" value="OS07G0170200 PROTEIN"/>
    <property type="match status" value="1"/>
</dbReference>
<protein>
    <recommendedName>
        <fullName evidence="2">HNH nuclease domain-containing protein</fullName>
    </recommendedName>
</protein>
<feature type="domain" description="HNH nuclease" evidence="2">
    <location>
        <begin position="161"/>
        <end position="211"/>
    </location>
</feature>
<sequence length="223" mass="24466">MNPSVPVPPRKSTSNPPEPLPVVSRQGNPQDWAPFDRALARDGSVDPTDKAVYAALASFIDSTTGRSAPSEAVLGSSDVPDDVPTRKRLAACIGRTMQTVDRSIKRLEAMGAIRVDRRVHPDNPKLPIPSVYELLPYKPQPPLVQKPVIPGPRKRLPISATKRARILDRDGHRCRKCGVAEDLTIDHVLHWSRGGSNADDNLRVLCRSCNSRRHDGDLEGIDS</sequence>
<dbReference type="PANTHER" id="PTHR33877">
    <property type="entry name" value="SLL1193 PROTEIN"/>
    <property type="match status" value="1"/>
</dbReference>
<reference evidence="3" key="1">
    <citation type="journal article" date="2014" name="Int. J. Syst. Evol. Microbiol.">
        <title>Complete genome sequence of Corynebacterium casei LMG S-19264T (=DSM 44701T), isolated from a smear-ripened cheese.</title>
        <authorList>
            <consortium name="US DOE Joint Genome Institute (JGI-PGF)"/>
            <person name="Walter F."/>
            <person name="Albersmeier A."/>
            <person name="Kalinowski J."/>
            <person name="Ruckert C."/>
        </authorList>
    </citation>
    <scope>NUCLEOTIDE SEQUENCE</scope>
    <source>
        <strain evidence="3">JCM 4391</strain>
    </source>
</reference>
<dbReference type="InterPro" id="IPR002711">
    <property type="entry name" value="HNH"/>
</dbReference>
<comment type="caution">
    <text evidence="3">The sequence shown here is derived from an EMBL/GenBank/DDBJ whole genome shotgun (WGS) entry which is preliminary data.</text>
</comment>